<evidence type="ECO:0000256" key="1">
    <source>
        <dbReference type="ARBA" id="ARBA00004651"/>
    </source>
</evidence>
<dbReference type="CDD" id="cd06225">
    <property type="entry name" value="HAMP"/>
    <property type="match status" value="1"/>
</dbReference>
<dbReference type="Gene3D" id="6.10.340.10">
    <property type="match status" value="1"/>
</dbReference>
<dbReference type="KEGG" id="acib:ACBT_0605"/>
<keyword evidence="4 9" id="KW-0812">Transmembrane</keyword>
<evidence type="ECO:0000256" key="5">
    <source>
        <dbReference type="ARBA" id="ARBA00022989"/>
    </source>
</evidence>
<keyword evidence="6 9" id="KW-0472">Membrane</keyword>
<dbReference type="Proteomes" id="UP000509513">
    <property type="component" value="Chromosome"/>
</dbReference>
<sequence length="959" mass="107840">MFKNLSLKSKVLILSFVTIIAISFAIAVDAIYSIKSFSNESIESYKKEAYAKKEQELQNYVSLAIKTVEAYHSRTSTDKLKLEVQEELVKQTNFLFSILEAEYERNKNSLSEEALKDRLKSIVNATRYGKTGYFWINDFDAVVLVHPINQKLNNQNMHDYKDPNGKQIFKEFADLAKKSKEGFVDYVWPKPGFDKPQEKVSFVKLFKPYNWVIGTGEYVDNLTAKIQEEALKTISEMRYANNDYFWINDSNPKMIMHPMNQKLNGSDLSSYVDPYGTKLFVEMVKVANAKSEGGLVKYYWDKPNKPNDPKAKFSYVQKFGPWDWIIGTGAYVDDIETQIASMEDNTAKEINTIIFSIAIFTLISIIIASIVYNIFIKQTLIRPLEDLDEAIIKIKNADGETDHIEKKSNDEIGKVVDSFNSYIASLKEGYIEDSKVIANVEEVIEKVINGFYVYKVEQNSSNPQIRKLRDSINTMIERTNQNLVGLNNILIEYGNSNFSIGDSKIDTSKVNGIISSLAASTQLIGVTVSEFLSMIVGSGRQLNEDTNTLSQAANRLSASANEQAASLEETAAAIEEITSIVKSSVQKTTQMSTLAKHLQQSSMEGESLATKTNYAMEEIDKQVRSINEAISIIDQIAFQTNILSLNAAVEAATAGEAGKGFAVVAQEVRNLAARSAEAAKDIKNIVEIATSKANEGKDIANEMINGYSTLNAKINETINLIEDVSQGSKEEEKGIIQINDTINILDKATQVNANQATVISDLASEVANLSTNLLKIADRAKFKEFSHKEIEDIDLVFKVSKLKNDHIRFKLVNFDKVGQTKTAWTVTKPTDCDLGKWIAEQESLNNPFTKTQNWKDLKVNHEIVHNSVQKYINEDCKDNVDNELLNTLSKELDQATFEVFKSLDQLKKDNILEQNNFSKPTIENKQNIEIKSSKIELKPQEKTTKVIASKTNDDEWESF</sequence>
<keyword evidence="2" id="KW-1003">Cell membrane</keyword>
<dbReference type="InterPro" id="IPR051310">
    <property type="entry name" value="MCP_chemotaxis"/>
</dbReference>
<dbReference type="GO" id="GO:0007165">
    <property type="term" value="P:signal transduction"/>
    <property type="evidence" value="ECO:0007669"/>
    <property type="project" value="UniProtKB-KW"/>
</dbReference>
<dbReference type="AlphaFoldDB" id="A0A7L5JN57"/>
<dbReference type="SMART" id="SM01049">
    <property type="entry name" value="Cache_2"/>
    <property type="match status" value="2"/>
</dbReference>
<accession>A0A7L5JN57</accession>
<organism evidence="12 13">
    <name type="scientific">Aliarcobacter cibarius</name>
    <dbReference type="NCBI Taxonomy" id="255507"/>
    <lineage>
        <taxon>Bacteria</taxon>
        <taxon>Pseudomonadati</taxon>
        <taxon>Campylobacterota</taxon>
        <taxon>Epsilonproteobacteria</taxon>
        <taxon>Campylobacterales</taxon>
        <taxon>Arcobacteraceae</taxon>
        <taxon>Aliarcobacter</taxon>
    </lineage>
</organism>
<comment type="similarity">
    <text evidence="7">Belongs to the methyl-accepting chemotaxis (MCP) protein family.</text>
</comment>
<dbReference type="InterPro" id="IPR003660">
    <property type="entry name" value="HAMP_dom"/>
</dbReference>
<dbReference type="PROSITE" id="PS50885">
    <property type="entry name" value="HAMP"/>
    <property type="match status" value="1"/>
</dbReference>
<name>A0A7L5JN57_9BACT</name>
<dbReference type="OrthoDB" id="5348717at2"/>
<evidence type="ECO:0000256" key="2">
    <source>
        <dbReference type="ARBA" id="ARBA00022475"/>
    </source>
</evidence>
<dbReference type="Gene3D" id="1.20.120.30">
    <property type="entry name" value="Aspartate receptor, ligand-binding domain"/>
    <property type="match status" value="1"/>
</dbReference>
<keyword evidence="3" id="KW-0145">Chemotaxis</keyword>
<feature type="domain" description="Methyl-accepting transducer" evidence="10">
    <location>
        <begin position="538"/>
        <end position="770"/>
    </location>
</feature>
<dbReference type="InterPro" id="IPR004089">
    <property type="entry name" value="MCPsignal_dom"/>
</dbReference>
<dbReference type="GO" id="GO:0005886">
    <property type="term" value="C:plasma membrane"/>
    <property type="evidence" value="ECO:0007669"/>
    <property type="project" value="UniProtKB-SubCell"/>
</dbReference>
<dbReference type="InterPro" id="IPR004010">
    <property type="entry name" value="Double_Cache_2"/>
</dbReference>
<reference evidence="12 13" key="1">
    <citation type="submission" date="2020-05" db="EMBL/GenBank/DDBJ databases">
        <title>Complete genome sequencing of Campylobacter and Arcobacter type strains.</title>
        <authorList>
            <person name="Miller W.G."/>
            <person name="Yee E."/>
        </authorList>
    </citation>
    <scope>NUCLEOTIDE SEQUENCE [LARGE SCALE GENOMIC DNA]</scope>
    <source>
        <strain evidence="12 13">LMG 21996</strain>
    </source>
</reference>
<dbReference type="Gene3D" id="3.30.450.20">
    <property type="entry name" value="PAS domain"/>
    <property type="match status" value="2"/>
</dbReference>
<dbReference type="Pfam" id="PF08269">
    <property type="entry name" value="dCache_2"/>
    <property type="match status" value="1"/>
</dbReference>
<dbReference type="Pfam" id="PF00672">
    <property type="entry name" value="HAMP"/>
    <property type="match status" value="1"/>
</dbReference>
<evidence type="ECO:0000259" key="11">
    <source>
        <dbReference type="PROSITE" id="PS50885"/>
    </source>
</evidence>
<protein>
    <submittedName>
        <fullName evidence="12">Cache sensor-containing MCP-domain signal transduction protein</fullName>
    </submittedName>
</protein>
<keyword evidence="5 9" id="KW-1133">Transmembrane helix</keyword>
<dbReference type="GO" id="GO:0006935">
    <property type="term" value="P:chemotaxis"/>
    <property type="evidence" value="ECO:0007669"/>
    <property type="project" value="UniProtKB-KW"/>
</dbReference>
<dbReference type="PROSITE" id="PS50111">
    <property type="entry name" value="CHEMOTAXIS_TRANSDUC_2"/>
    <property type="match status" value="1"/>
</dbReference>
<evidence type="ECO:0000259" key="10">
    <source>
        <dbReference type="PROSITE" id="PS50111"/>
    </source>
</evidence>
<gene>
    <name evidence="12" type="ORF">ACBT_0605</name>
</gene>
<dbReference type="InterPro" id="IPR033480">
    <property type="entry name" value="sCache_2"/>
</dbReference>
<evidence type="ECO:0000256" key="9">
    <source>
        <dbReference type="SAM" id="Phobius"/>
    </source>
</evidence>
<dbReference type="SMART" id="SM00283">
    <property type="entry name" value="MA"/>
    <property type="match status" value="1"/>
</dbReference>
<evidence type="ECO:0000256" key="6">
    <source>
        <dbReference type="ARBA" id="ARBA00023136"/>
    </source>
</evidence>
<feature type="domain" description="HAMP" evidence="11">
    <location>
        <begin position="378"/>
        <end position="431"/>
    </location>
</feature>
<evidence type="ECO:0000313" key="13">
    <source>
        <dbReference type="Proteomes" id="UP000509513"/>
    </source>
</evidence>
<evidence type="ECO:0000256" key="7">
    <source>
        <dbReference type="ARBA" id="ARBA00029447"/>
    </source>
</evidence>
<dbReference type="RefSeq" id="WP_024775538.1">
    <property type="nucleotide sequence ID" value="NZ_CP054051.1"/>
</dbReference>
<evidence type="ECO:0000313" key="12">
    <source>
        <dbReference type="EMBL" id="QKJ26559.1"/>
    </source>
</evidence>
<evidence type="ECO:0000256" key="3">
    <source>
        <dbReference type="ARBA" id="ARBA00022500"/>
    </source>
</evidence>
<comment type="subcellular location">
    <subcellularLocation>
        <location evidence="1">Cell membrane</location>
        <topology evidence="1">Multi-pass membrane protein</topology>
    </subcellularLocation>
</comment>
<dbReference type="GO" id="GO:0004888">
    <property type="term" value="F:transmembrane signaling receptor activity"/>
    <property type="evidence" value="ECO:0007669"/>
    <property type="project" value="TreeGrafter"/>
</dbReference>
<dbReference type="Pfam" id="PF00015">
    <property type="entry name" value="MCPsignal"/>
    <property type="match status" value="1"/>
</dbReference>
<dbReference type="EMBL" id="CP054051">
    <property type="protein sequence ID" value="QKJ26559.1"/>
    <property type="molecule type" value="Genomic_DNA"/>
</dbReference>
<evidence type="ECO:0000256" key="4">
    <source>
        <dbReference type="ARBA" id="ARBA00022692"/>
    </source>
</evidence>
<dbReference type="Gene3D" id="1.10.287.950">
    <property type="entry name" value="Methyl-accepting chemotaxis protein"/>
    <property type="match status" value="1"/>
</dbReference>
<dbReference type="SUPFAM" id="SSF58104">
    <property type="entry name" value="Methyl-accepting chemotaxis protein (MCP) signaling domain"/>
    <property type="match status" value="1"/>
</dbReference>
<dbReference type="PANTHER" id="PTHR43531">
    <property type="entry name" value="PROTEIN ICFG"/>
    <property type="match status" value="1"/>
</dbReference>
<dbReference type="PANTHER" id="PTHR43531:SF11">
    <property type="entry name" value="METHYL-ACCEPTING CHEMOTAXIS PROTEIN 3"/>
    <property type="match status" value="1"/>
</dbReference>
<proteinExistence type="inferred from homology"/>
<feature type="transmembrane region" description="Helical" evidence="9">
    <location>
        <begin position="353"/>
        <end position="375"/>
    </location>
</feature>
<keyword evidence="8" id="KW-0807">Transducer</keyword>
<evidence type="ECO:0000256" key="8">
    <source>
        <dbReference type="PROSITE-ProRule" id="PRU00284"/>
    </source>
</evidence>